<evidence type="ECO:0000259" key="3">
    <source>
        <dbReference type="PROSITE" id="PS50994"/>
    </source>
</evidence>
<name>A0AA88RSR3_9ASTE</name>
<evidence type="ECO:0000256" key="2">
    <source>
        <dbReference type="SAM" id="MobiDB-lite"/>
    </source>
</evidence>
<comment type="caution">
    <text evidence="4">The sequence shown here is derived from an EMBL/GenBank/DDBJ whole genome shotgun (WGS) entry which is preliminary data.</text>
</comment>
<dbReference type="Pfam" id="PF00665">
    <property type="entry name" value="rve"/>
    <property type="match status" value="1"/>
</dbReference>
<sequence>MAGSGTKEIAKTTIDTSSPYYLHPSDHPGLIFVTHPLSENGDNYFTWRRSFLNALHSKNKAGFVDGTIEKPDDASSDFQAWIQCNAVVLAWLTNALAKELQGNATHAETAREVWQDLEERFTQGIALRVYELKRAIVLLQQEKASVASYYGKLKSVWGELQGLNPTPICKCGCKIMREEEKVFDFLMGLDEAYTTVRSQILSIDPLPNIGRAYAIAAQEEKQRSIAASRTPTIEAAALLTKRSDSQMKGNGSGRRNQFPPCPHCEKTNHSQEYCFKVIGYPSDWRKPGKGNSSRADHKQTNSSNAAFTASQQQQLMALLNGQEAPGGNPSANMATSNFSGKTENGWIVDTGATNHITHDVNSLSNVEQQHNIPPVQIPDGKTVPVHALGQITLGKRLILDQVLGVPDFCFNLMSVSKLTRDLNCTLTFWQNFFVIQDLHSRRLIGVGRERNGLYFLEPIKGGKALMARNTISANMWHLRLGHLLVNRISLIPNLSVSFDCKKTSFCDVCYKAKQTRLSFPLSMNKTQHVFDLIHCDIWGPYKTKSISGCHFFLTVVDDFSRATWVFLMKHKSETKEYLLQFFNWVHTQFHMDIKALRTDNGLEFSHRDLMSYYSDHGMEHQTSCTDTPQQNGVVERKHRHLLEVARALRFQANLPIFFWGECVLTAAYLINRMPLSTLKDRTPYEILLGKKPTYEHLRNFGCLCYGHVNSKPRDKFAPRAKPGIFVGYPNGQKGYRIYDLESKRIYVSRDVQFLEGIYPYTKSSLGESRQVSNEEPDAGNIPLSTDLCTDPVEEPVMESIATEPISPDIEVGCSKSDESTPTVENQQAATLPSKRQRQVSRFLSGYQYVLPPSLAPVENNTPPSSPSANSTASRNWYQKFTAALLAIGFRQSTADYSLFTFTHGGSFVAVLVYVDDVIITGTDSGRICKLKNYLDTKFHIKNLGKLKYFLGIEVARSPVGIFLSQRKYALDILAECGLTGCKPASFPMEQQHKLSNESGEICKNPEEYRRLGRLLYLNITRPDISYAVHILSQFMHDPRQPHLDAAYRVLHYLKGSPGQGILLPSNNTLYLQAFCDADWAGCPMTRKSTTGYIIFLGSSPVSWRAKKQTVVSRSSAEAEYRAMATTTSEIIWLKQLLQELEVSCTTPVSLFCDNRAAIHIAANPVFHERTKHIEIDCHFIRQHIQSQTIATKSISSQDQLADIFTKALGHDRFHQLLGKLGISTLHAPT</sequence>
<dbReference type="GO" id="GO:0004190">
    <property type="term" value="F:aspartic-type endopeptidase activity"/>
    <property type="evidence" value="ECO:0007669"/>
    <property type="project" value="UniProtKB-KW"/>
</dbReference>
<dbReference type="PANTHER" id="PTHR11439:SF520">
    <property type="entry name" value="CYSTEINE-RICH RLK (RECEPTOR-LIKE PROTEIN KINASE) 8"/>
    <property type="match status" value="1"/>
</dbReference>
<dbReference type="Proteomes" id="UP001187471">
    <property type="component" value="Unassembled WGS sequence"/>
</dbReference>
<dbReference type="Pfam" id="PF22936">
    <property type="entry name" value="Pol_BBD"/>
    <property type="match status" value="1"/>
</dbReference>
<organism evidence="4 5">
    <name type="scientific">Escallonia rubra</name>
    <dbReference type="NCBI Taxonomy" id="112253"/>
    <lineage>
        <taxon>Eukaryota</taxon>
        <taxon>Viridiplantae</taxon>
        <taxon>Streptophyta</taxon>
        <taxon>Embryophyta</taxon>
        <taxon>Tracheophyta</taxon>
        <taxon>Spermatophyta</taxon>
        <taxon>Magnoliopsida</taxon>
        <taxon>eudicotyledons</taxon>
        <taxon>Gunneridae</taxon>
        <taxon>Pentapetalae</taxon>
        <taxon>asterids</taxon>
        <taxon>campanulids</taxon>
        <taxon>Escalloniales</taxon>
        <taxon>Escalloniaceae</taxon>
        <taxon>Escallonia</taxon>
    </lineage>
</organism>
<dbReference type="InterPro" id="IPR012337">
    <property type="entry name" value="RNaseH-like_sf"/>
</dbReference>
<dbReference type="Pfam" id="PF13976">
    <property type="entry name" value="gag_pre-integrs"/>
    <property type="match status" value="1"/>
</dbReference>
<dbReference type="SUPFAM" id="SSF53098">
    <property type="entry name" value="Ribonuclease H-like"/>
    <property type="match status" value="1"/>
</dbReference>
<feature type="region of interest" description="Disordered" evidence="2">
    <location>
        <begin position="285"/>
        <end position="305"/>
    </location>
</feature>
<dbReference type="Gene3D" id="3.30.420.10">
    <property type="entry name" value="Ribonuclease H-like superfamily/Ribonuclease H"/>
    <property type="match status" value="1"/>
</dbReference>
<dbReference type="InterPro" id="IPR036397">
    <property type="entry name" value="RNaseH_sf"/>
</dbReference>
<feature type="domain" description="Integrase catalytic" evidence="3">
    <location>
        <begin position="516"/>
        <end position="691"/>
    </location>
</feature>
<proteinExistence type="predicted"/>
<reference evidence="4" key="1">
    <citation type="submission" date="2022-12" db="EMBL/GenBank/DDBJ databases">
        <title>Draft genome assemblies for two species of Escallonia (Escalloniales).</title>
        <authorList>
            <person name="Chanderbali A."/>
            <person name="Dervinis C."/>
            <person name="Anghel I."/>
            <person name="Soltis D."/>
            <person name="Soltis P."/>
            <person name="Zapata F."/>
        </authorList>
    </citation>
    <scope>NUCLEOTIDE SEQUENCE</scope>
    <source>
        <strain evidence="4">UCBG92.1500</strain>
        <tissue evidence="4">Leaf</tissue>
    </source>
</reference>
<dbReference type="AlphaFoldDB" id="A0AA88RSR3"/>
<dbReference type="Pfam" id="PF07727">
    <property type="entry name" value="RVT_2"/>
    <property type="match status" value="1"/>
</dbReference>
<dbReference type="InterPro" id="IPR025724">
    <property type="entry name" value="GAG-pre-integrase_dom"/>
</dbReference>
<dbReference type="GO" id="GO:0003676">
    <property type="term" value="F:nucleic acid binding"/>
    <property type="evidence" value="ECO:0007669"/>
    <property type="project" value="InterPro"/>
</dbReference>
<dbReference type="Pfam" id="PF25597">
    <property type="entry name" value="SH3_retrovirus"/>
    <property type="match status" value="1"/>
</dbReference>
<dbReference type="PANTHER" id="PTHR11439">
    <property type="entry name" value="GAG-POL-RELATED RETROTRANSPOSON"/>
    <property type="match status" value="1"/>
</dbReference>
<keyword evidence="1" id="KW-0645">Protease</keyword>
<dbReference type="InterPro" id="IPR013103">
    <property type="entry name" value="RVT_2"/>
</dbReference>
<keyword evidence="1" id="KW-0378">Hydrolase</keyword>
<evidence type="ECO:0000313" key="4">
    <source>
        <dbReference type="EMBL" id="KAK2995449.1"/>
    </source>
</evidence>
<dbReference type="InterPro" id="IPR043502">
    <property type="entry name" value="DNA/RNA_pol_sf"/>
</dbReference>
<keyword evidence="5" id="KW-1185">Reference proteome</keyword>
<keyword evidence="1" id="KW-0064">Aspartyl protease</keyword>
<dbReference type="PROSITE" id="PS50994">
    <property type="entry name" value="INTEGRASE"/>
    <property type="match status" value="1"/>
</dbReference>
<dbReference type="InterPro" id="IPR029472">
    <property type="entry name" value="Copia-like_N"/>
</dbReference>
<dbReference type="InterPro" id="IPR057670">
    <property type="entry name" value="SH3_retrovirus"/>
</dbReference>
<protein>
    <recommendedName>
        <fullName evidence="3">Integrase catalytic domain-containing protein</fullName>
    </recommendedName>
</protein>
<evidence type="ECO:0000256" key="1">
    <source>
        <dbReference type="ARBA" id="ARBA00022750"/>
    </source>
</evidence>
<gene>
    <name evidence="4" type="ORF">RJ640_002746</name>
</gene>
<dbReference type="GO" id="GO:0015074">
    <property type="term" value="P:DNA integration"/>
    <property type="evidence" value="ECO:0007669"/>
    <property type="project" value="InterPro"/>
</dbReference>
<dbReference type="InterPro" id="IPR054722">
    <property type="entry name" value="PolX-like_BBD"/>
</dbReference>
<dbReference type="SUPFAM" id="SSF56672">
    <property type="entry name" value="DNA/RNA polymerases"/>
    <property type="match status" value="1"/>
</dbReference>
<evidence type="ECO:0000313" key="5">
    <source>
        <dbReference type="Proteomes" id="UP001187471"/>
    </source>
</evidence>
<feature type="compositionally biased region" description="Polar residues" evidence="2">
    <location>
        <begin position="819"/>
        <end position="830"/>
    </location>
</feature>
<dbReference type="EMBL" id="JAVXUO010000104">
    <property type="protein sequence ID" value="KAK2995449.1"/>
    <property type="molecule type" value="Genomic_DNA"/>
</dbReference>
<feature type="region of interest" description="Disordered" evidence="2">
    <location>
        <begin position="807"/>
        <end position="831"/>
    </location>
</feature>
<feature type="region of interest" description="Disordered" evidence="2">
    <location>
        <begin position="766"/>
        <end position="788"/>
    </location>
</feature>
<dbReference type="InterPro" id="IPR001584">
    <property type="entry name" value="Integrase_cat-core"/>
</dbReference>
<dbReference type="CDD" id="cd09272">
    <property type="entry name" value="RNase_HI_RT_Ty1"/>
    <property type="match status" value="1"/>
</dbReference>
<accession>A0AA88RSR3</accession>
<dbReference type="Pfam" id="PF14244">
    <property type="entry name" value="Retrotran_gag_3"/>
    <property type="match status" value="1"/>
</dbReference>